<evidence type="ECO:0000313" key="12">
    <source>
        <dbReference type="Proteomes" id="UP001460270"/>
    </source>
</evidence>
<gene>
    <name evidence="11" type="ORF">WMY93_005801</name>
</gene>
<evidence type="ECO:0000259" key="10">
    <source>
        <dbReference type="PROSITE" id="PS50262"/>
    </source>
</evidence>
<dbReference type="Proteomes" id="UP001460270">
    <property type="component" value="Unassembled WGS sequence"/>
</dbReference>
<evidence type="ECO:0000256" key="7">
    <source>
        <dbReference type="ARBA" id="ARBA00023180"/>
    </source>
</evidence>
<sequence>MTPIDLVNRLLLGSGRIWYFVRFSYGVKDSAPLFLVCICLDRYMAVVHPVVFSSVRDNKLRALVSVLVWGLVLGYGVAKSLVDNVLVQFELFSAIILLAFAVMLFSNVSIIWVLRRSVAGKEEMHPVKRRAFRMVIIILAIIVVNYLPPVALMPSCRATPSPSTAVRSV</sequence>
<keyword evidence="8" id="KW-0807">Transducer</keyword>
<keyword evidence="5 9" id="KW-0472">Membrane</keyword>
<accession>A0AAW0PKL3</accession>
<evidence type="ECO:0000256" key="8">
    <source>
        <dbReference type="ARBA" id="ARBA00023224"/>
    </source>
</evidence>
<comment type="subcellular location">
    <subcellularLocation>
        <location evidence="1">Membrane</location>
        <topology evidence="1">Multi-pass membrane protein</topology>
    </subcellularLocation>
</comment>
<reference evidence="12" key="1">
    <citation type="submission" date="2024-04" db="EMBL/GenBank/DDBJ databases">
        <title>Salinicola lusitanus LLJ914,a marine bacterium isolated from the Okinawa Trough.</title>
        <authorList>
            <person name="Li J."/>
        </authorList>
    </citation>
    <scope>NUCLEOTIDE SEQUENCE [LARGE SCALE GENOMIC DNA]</scope>
</reference>
<name>A0AAW0PKL3_9GOBI</name>
<dbReference type="GO" id="GO:0007200">
    <property type="term" value="P:phospholipase C-activating G protein-coupled receptor signaling pathway"/>
    <property type="evidence" value="ECO:0007669"/>
    <property type="project" value="TreeGrafter"/>
</dbReference>
<dbReference type="SUPFAM" id="SSF81321">
    <property type="entry name" value="Family A G protein-coupled receptor-like"/>
    <property type="match status" value="1"/>
</dbReference>
<evidence type="ECO:0000256" key="9">
    <source>
        <dbReference type="SAM" id="Phobius"/>
    </source>
</evidence>
<evidence type="ECO:0000256" key="4">
    <source>
        <dbReference type="ARBA" id="ARBA00023040"/>
    </source>
</evidence>
<dbReference type="PANTHER" id="PTHR24232:SF108">
    <property type="entry name" value="G-PROTEIN COUPLED RECEPTOR 35-LIKE-RELATED"/>
    <property type="match status" value="1"/>
</dbReference>
<dbReference type="EMBL" id="JBBPFD010000004">
    <property type="protein sequence ID" value="KAK7929406.1"/>
    <property type="molecule type" value="Genomic_DNA"/>
</dbReference>
<keyword evidence="2 9" id="KW-0812">Transmembrane</keyword>
<evidence type="ECO:0000313" key="11">
    <source>
        <dbReference type="EMBL" id="KAK7929406.1"/>
    </source>
</evidence>
<keyword evidence="6" id="KW-0675">Receptor</keyword>
<dbReference type="GO" id="GO:0035025">
    <property type="term" value="P:positive regulation of Rho protein signal transduction"/>
    <property type="evidence" value="ECO:0007669"/>
    <property type="project" value="TreeGrafter"/>
</dbReference>
<protein>
    <recommendedName>
        <fullName evidence="10">G-protein coupled receptors family 1 profile domain-containing protein</fullName>
    </recommendedName>
</protein>
<feature type="transmembrane region" description="Helical" evidence="9">
    <location>
        <begin position="31"/>
        <end position="51"/>
    </location>
</feature>
<dbReference type="Gene3D" id="1.20.1070.10">
    <property type="entry name" value="Rhodopsin 7-helix transmembrane proteins"/>
    <property type="match status" value="2"/>
</dbReference>
<dbReference type="InterPro" id="IPR000276">
    <property type="entry name" value="GPCR_Rhodpsn"/>
</dbReference>
<dbReference type="GO" id="GO:0004930">
    <property type="term" value="F:G protein-coupled receptor activity"/>
    <property type="evidence" value="ECO:0007669"/>
    <property type="project" value="UniProtKB-KW"/>
</dbReference>
<keyword evidence="7" id="KW-0325">Glycoprotein</keyword>
<evidence type="ECO:0000256" key="3">
    <source>
        <dbReference type="ARBA" id="ARBA00022989"/>
    </source>
</evidence>
<organism evidence="11 12">
    <name type="scientific">Mugilogobius chulae</name>
    <name type="common">yellowstripe goby</name>
    <dbReference type="NCBI Taxonomy" id="88201"/>
    <lineage>
        <taxon>Eukaryota</taxon>
        <taxon>Metazoa</taxon>
        <taxon>Chordata</taxon>
        <taxon>Craniata</taxon>
        <taxon>Vertebrata</taxon>
        <taxon>Euteleostomi</taxon>
        <taxon>Actinopterygii</taxon>
        <taxon>Neopterygii</taxon>
        <taxon>Teleostei</taxon>
        <taxon>Neoteleostei</taxon>
        <taxon>Acanthomorphata</taxon>
        <taxon>Gobiaria</taxon>
        <taxon>Gobiiformes</taxon>
        <taxon>Gobioidei</taxon>
        <taxon>Gobiidae</taxon>
        <taxon>Gobionellinae</taxon>
        <taxon>Mugilogobius</taxon>
    </lineage>
</organism>
<feature type="domain" description="G-protein coupled receptors family 1 profile" evidence="10">
    <location>
        <begin position="33"/>
        <end position="148"/>
    </location>
</feature>
<evidence type="ECO:0000256" key="2">
    <source>
        <dbReference type="ARBA" id="ARBA00022692"/>
    </source>
</evidence>
<dbReference type="PROSITE" id="PS50262">
    <property type="entry name" value="G_PROTEIN_RECEP_F1_2"/>
    <property type="match status" value="1"/>
</dbReference>
<comment type="caution">
    <text evidence="11">The sequence shown here is derived from an EMBL/GenBank/DDBJ whole genome shotgun (WGS) entry which is preliminary data.</text>
</comment>
<evidence type="ECO:0000256" key="6">
    <source>
        <dbReference type="ARBA" id="ARBA00023170"/>
    </source>
</evidence>
<dbReference type="Pfam" id="PF00001">
    <property type="entry name" value="7tm_1"/>
    <property type="match status" value="1"/>
</dbReference>
<evidence type="ECO:0000256" key="1">
    <source>
        <dbReference type="ARBA" id="ARBA00004141"/>
    </source>
</evidence>
<dbReference type="PANTHER" id="PTHR24232">
    <property type="entry name" value="G-PROTEIN COUPLED RECEPTOR"/>
    <property type="match status" value="1"/>
</dbReference>
<feature type="transmembrane region" description="Helical" evidence="9">
    <location>
        <begin position="94"/>
        <end position="114"/>
    </location>
</feature>
<dbReference type="InterPro" id="IPR017452">
    <property type="entry name" value="GPCR_Rhodpsn_7TM"/>
</dbReference>
<keyword evidence="4" id="KW-0297">G-protein coupled receptor</keyword>
<keyword evidence="3 9" id="KW-1133">Transmembrane helix</keyword>
<dbReference type="GO" id="GO:0005886">
    <property type="term" value="C:plasma membrane"/>
    <property type="evidence" value="ECO:0007669"/>
    <property type="project" value="TreeGrafter"/>
</dbReference>
<dbReference type="AlphaFoldDB" id="A0AAW0PKL3"/>
<keyword evidence="12" id="KW-1185">Reference proteome</keyword>
<feature type="transmembrane region" description="Helical" evidence="9">
    <location>
        <begin position="134"/>
        <end position="153"/>
    </location>
</feature>
<evidence type="ECO:0000256" key="5">
    <source>
        <dbReference type="ARBA" id="ARBA00023136"/>
    </source>
</evidence>
<feature type="transmembrane region" description="Helical" evidence="9">
    <location>
        <begin position="63"/>
        <end position="82"/>
    </location>
</feature>
<proteinExistence type="predicted"/>